<accession>Q5E5P0</accession>
<keyword evidence="3" id="KW-0812">Transmembrane</keyword>
<evidence type="ECO:0000256" key="3">
    <source>
        <dbReference type="SAM" id="Phobius"/>
    </source>
</evidence>
<keyword evidence="2" id="KW-0175">Coiled coil</keyword>
<dbReference type="InterPro" id="IPR058625">
    <property type="entry name" value="MdtA-like_BSH"/>
</dbReference>
<dbReference type="EnsemblBacteria" id="AAW85656">
    <property type="protein sequence ID" value="AAW85656"/>
    <property type="gene ID" value="VF_1161"/>
</dbReference>
<name>Q5E5P0_ALIF1</name>
<dbReference type="STRING" id="312309.VF_1161"/>
<dbReference type="Gene3D" id="1.10.287.470">
    <property type="entry name" value="Helix hairpin bin"/>
    <property type="match status" value="1"/>
</dbReference>
<dbReference type="PATRIC" id="fig|312309.11.peg.1168"/>
<dbReference type="EMBL" id="CP000020">
    <property type="protein sequence ID" value="AAW85656.1"/>
    <property type="molecule type" value="Genomic_DNA"/>
</dbReference>
<keyword evidence="7" id="KW-1185">Reference proteome</keyword>
<dbReference type="PANTHER" id="PTHR30469:SF33">
    <property type="entry name" value="SLR1207 PROTEIN"/>
    <property type="match status" value="1"/>
</dbReference>
<dbReference type="KEGG" id="vfi:VF_1161"/>
<dbReference type="Gene3D" id="6.20.50.140">
    <property type="match status" value="1"/>
</dbReference>
<dbReference type="eggNOG" id="COG0845">
    <property type="taxonomic scope" value="Bacteria"/>
</dbReference>
<dbReference type="GO" id="GO:1990281">
    <property type="term" value="C:efflux pump complex"/>
    <property type="evidence" value="ECO:0007669"/>
    <property type="project" value="TreeGrafter"/>
</dbReference>
<dbReference type="Pfam" id="PF25917">
    <property type="entry name" value="BSH_RND"/>
    <property type="match status" value="1"/>
</dbReference>
<dbReference type="HOGENOM" id="CLU_018816_14_1_6"/>
<organism evidence="6 7">
    <name type="scientific">Aliivibrio fischeri (strain ATCC 700601 / ES114)</name>
    <name type="common">Vibrio fischeri</name>
    <dbReference type="NCBI Taxonomy" id="312309"/>
    <lineage>
        <taxon>Bacteria</taxon>
        <taxon>Pseudomonadati</taxon>
        <taxon>Pseudomonadota</taxon>
        <taxon>Gammaproteobacteria</taxon>
        <taxon>Vibrionales</taxon>
        <taxon>Vibrionaceae</taxon>
        <taxon>Aliivibrio</taxon>
    </lineage>
</organism>
<feature type="domain" description="CzcB-like C-terminal circularly permuted SH3-like" evidence="5">
    <location>
        <begin position="322"/>
        <end position="374"/>
    </location>
</feature>
<dbReference type="Pfam" id="PF25975">
    <property type="entry name" value="CzcB_C"/>
    <property type="match status" value="1"/>
</dbReference>
<gene>
    <name evidence="6" type="ordered locus">VF_1161</name>
</gene>
<dbReference type="RefSeq" id="WP_011261783.1">
    <property type="nucleotide sequence ID" value="NC_006840.2"/>
</dbReference>
<dbReference type="Gene3D" id="2.40.30.170">
    <property type="match status" value="1"/>
</dbReference>
<keyword evidence="3" id="KW-0472">Membrane</keyword>
<dbReference type="Proteomes" id="UP000000537">
    <property type="component" value="Chromosome I"/>
</dbReference>
<feature type="domain" description="Multidrug resistance protein MdtA-like barrel-sandwich hybrid" evidence="4">
    <location>
        <begin position="62"/>
        <end position="211"/>
    </location>
</feature>
<feature type="transmembrane region" description="Helical" evidence="3">
    <location>
        <begin position="9"/>
        <end position="27"/>
    </location>
</feature>
<comment type="similarity">
    <text evidence="1">Belongs to the membrane fusion protein (MFP) (TC 8.A.1) family.</text>
</comment>
<evidence type="ECO:0000256" key="2">
    <source>
        <dbReference type="SAM" id="Coils"/>
    </source>
</evidence>
<proteinExistence type="inferred from homology"/>
<evidence type="ECO:0000313" key="6">
    <source>
        <dbReference type="EMBL" id="AAW85656.1"/>
    </source>
</evidence>
<dbReference type="GeneID" id="54163832"/>
<feature type="coiled-coil region" evidence="2">
    <location>
        <begin position="101"/>
        <end position="132"/>
    </location>
</feature>
<dbReference type="PANTHER" id="PTHR30469">
    <property type="entry name" value="MULTIDRUG RESISTANCE PROTEIN MDTA"/>
    <property type="match status" value="1"/>
</dbReference>
<reference evidence="6 7" key="1">
    <citation type="journal article" date="2005" name="Proc. Natl. Acad. Sci. U.S.A.">
        <title>Complete genome sequence of Vibrio fischeri: a symbiotic bacterium with pathogenic congeners.</title>
        <authorList>
            <person name="Ruby E.G."/>
            <person name="Urbanowski M."/>
            <person name="Campbell J."/>
            <person name="Dunn A."/>
            <person name="Faini M."/>
            <person name="Gunsalus R."/>
            <person name="Lostroh P."/>
            <person name="Lupp C."/>
            <person name="McCann J."/>
            <person name="Millikan D."/>
            <person name="Schaefer A."/>
            <person name="Stabb E."/>
            <person name="Stevens A."/>
            <person name="Visick K."/>
            <person name="Whistler C."/>
            <person name="Greenberg E.P."/>
        </authorList>
    </citation>
    <scope>NUCLEOTIDE SEQUENCE [LARGE SCALE GENOMIC DNA]</scope>
    <source>
        <strain evidence="7">ATCC 700601 / ES114</strain>
    </source>
</reference>
<dbReference type="AlphaFoldDB" id="Q5E5P0"/>
<evidence type="ECO:0000259" key="4">
    <source>
        <dbReference type="Pfam" id="PF25917"/>
    </source>
</evidence>
<dbReference type="InterPro" id="IPR058649">
    <property type="entry name" value="CzcB_C"/>
</dbReference>
<sequence>MKLAINKYWIYLFLFSFVVVSVGYYFVRVDSQHKKLPFVVASIGSIEKKAVAVGHIVPAHSISIKSQIDGIVGEIYHQVGEVVAINTPLIKIRPNPTPAKLMLANTDLMQSEAKLELAQKKLENLKQLVEQNIIPENYGGYIEAKSDVKSNKASVQQKKQNLDLILSGESSAGNSKLNSTIVAPINGTILNLKVEIGEPIISTASNQAATVMMSIADMSDIIFKGSVSEHDASRLTVGTPATVILASYPDIVVSGKLRKVAVQSEKLNLTTTNTSTNSVKSFDNGFQVEVDQIQFPKNLTIRSGFSATAQIILQQSTNVIIIPERSLQFKGGEAEVWVIDDSEYGYSSRVVTLGLSDGVMVEVLSGLEEGEEIVDMSMMIGELNA</sequence>
<keyword evidence="3" id="KW-1133">Transmembrane helix</keyword>
<reference evidence="6 7" key="2">
    <citation type="journal article" date="2008" name="BMC Genomics">
        <title>Comparative genomics-based investigation of resequencing targets in Vibrio fischeri: focus on point miscalls and artefactual expansions.</title>
        <authorList>
            <person name="Mandel M.J."/>
            <person name="Stabb E.V."/>
            <person name="Ruby E.G."/>
        </authorList>
    </citation>
    <scope>NUCLEOTIDE SEQUENCE [LARGE SCALE GENOMIC DNA]</scope>
    <source>
        <strain evidence="7">ATCC 700601 / ES114</strain>
    </source>
</reference>
<dbReference type="NCBIfam" id="TIGR01730">
    <property type="entry name" value="RND_mfp"/>
    <property type="match status" value="1"/>
</dbReference>
<evidence type="ECO:0000259" key="5">
    <source>
        <dbReference type="Pfam" id="PF25975"/>
    </source>
</evidence>
<dbReference type="OrthoDB" id="9809068at2"/>
<evidence type="ECO:0000256" key="1">
    <source>
        <dbReference type="ARBA" id="ARBA00009477"/>
    </source>
</evidence>
<protein>
    <submittedName>
        <fullName evidence="6">Periplasmic component of efflux system</fullName>
    </submittedName>
</protein>
<evidence type="ECO:0000313" key="7">
    <source>
        <dbReference type="Proteomes" id="UP000000537"/>
    </source>
</evidence>
<dbReference type="InterPro" id="IPR006143">
    <property type="entry name" value="RND_pump_MFP"/>
</dbReference>
<dbReference type="Gene3D" id="2.40.50.100">
    <property type="match status" value="1"/>
</dbReference>
<dbReference type="GO" id="GO:0015562">
    <property type="term" value="F:efflux transmembrane transporter activity"/>
    <property type="evidence" value="ECO:0007669"/>
    <property type="project" value="TreeGrafter"/>
</dbReference>
<dbReference type="SUPFAM" id="SSF111369">
    <property type="entry name" value="HlyD-like secretion proteins"/>
    <property type="match status" value="1"/>
</dbReference>